<protein>
    <submittedName>
        <fullName evidence="1">Uncharacterized protein</fullName>
    </submittedName>
</protein>
<sequence>VVFTTLRIENFASEVSKAGLRENLNILEEHRAEAHLKTLYYQRAVARLYN</sequence>
<name>A0A427A0A8_ENSVE</name>
<evidence type="ECO:0000313" key="2">
    <source>
        <dbReference type="Proteomes" id="UP000287651"/>
    </source>
</evidence>
<comment type="caution">
    <text evidence="1">The sequence shown here is derived from an EMBL/GenBank/DDBJ whole genome shotgun (WGS) entry which is preliminary data.</text>
</comment>
<accession>A0A427A0A8</accession>
<organism evidence="1 2">
    <name type="scientific">Ensete ventricosum</name>
    <name type="common">Abyssinian banana</name>
    <name type="synonym">Musa ensete</name>
    <dbReference type="NCBI Taxonomy" id="4639"/>
    <lineage>
        <taxon>Eukaryota</taxon>
        <taxon>Viridiplantae</taxon>
        <taxon>Streptophyta</taxon>
        <taxon>Embryophyta</taxon>
        <taxon>Tracheophyta</taxon>
        <taxon>Spermatophyta</taxon>
        <taxon>Magnoliopsida</taxon>
        <taxon>Liliopsida</taxon>
        <taxon>Zingiberales</taxon>
        <taxon>Musaceae</taxon>
        <taxon>Ensete</taxon>
    </lineage>
</organism>
<reference evidence="1 2" key="1">
    <citation type="journal article" date="2014" name="Agronomy (Basel)">
        <title>A Draft Genome Sequence for Ensete ventricosum, the Drought-Tolerant Tree Against Hunger.</title>
        <authorList>
            <person name="Harrison J."/>
            <person name="Moore K.A."/>
            <person name="Paszkiewicz K."/>
            <person name="Jones T."/>
            <person name="Grant M."/>
            <person name="Ambacheew D."/>
            <person name="Muzemil S."/>
            <person name="Studholme D.J."/>
        </authorList>
    </citation>
    <scope>NUCLEOTIDE SEQUENCE [LARGE SCALE GENOMIC DNA]</scope>
</reference>
<feature type="non-terminal residue" evidence="1">
    <location>
        <position position="1"/>
    </location>
</feature>
<dbReference type="Proteomes" id="UP000287651">
    <property type="component" value="Unassembled WGS sequence"/>
</dbReference>
<proteinExistence type="predicted"/>
<dbReference type="EMBL" id="AMZH03004280">
    <property type="protein sequence ID" value="RRT69644.1"/>
    <property type="molecule type" value="Genomic_DNA"/>
</dbReference>
<gene>
    <name evidence="1" type="ORF">B296_00036605</name>
</gene>
<dbReference type="AlphaFoldDB" id="A0A427A0A8"/>
<evidence type="ECO:0000313" key="1">
    <source>
        <dbReference type="EMBL" id="RRT69644.1"/>
    </source>
</evidence>